<feature type="transmembrane region" description="Helical" evidence="7">
    <location>
        <begin position="277"/>
        <end position="300"/>
    </location>
</feature>
<evidence type="ECO:0000259" key="8">
    <source>
        <dbReference type="PROSITE" id="PS50928"/>
    </source>
</evidence>
<dbReference type="CDD" id="cd06261">
    <property type="entry name" value="TM_PBP2"/>
    <property type="match status" value="1"/>
</dbReference>
<keyword evidence="3" id="KW-1003">Cell membrane</keyword>
<dbReference type="SUPFAM" id="SSF161098">
    <property type="entry name" value="MetI-like"/>
    <property type="match status" value="1"/>
</dbReference>
<evidence type="ECO:0000256" key="4">
    <source>
        <dbReference type="ARBA" id="ARBA00022692"/>
    </source>
</evidence>
<dbReference type="InterPro" id="IPR035906">
    <property type="entry name" value="MetI-like_sf"/>
</dbReference>
<feature type="transmembrane region" description="Helical" evidence="7">
    <location>
        <begin position="7"/>
        <end position="27"/>
    </location>
</feature>
<dbReference type="EMBL" id="CAFBLP010000007">
    <property type="protein sequence ID" value="CAB4864238.1"/>
    <property type="molecule type" value="Genomic_DNA"/>
</dbReference>
<comment type="subcellular location">
    <subcellularLocation>
        <location evidence="1">Cell membrane</location>
        <topology evidence="1">Multi-pass membrane protein</topology>
    </subcellularLocation>
</comment>
<proteinExistence type="predicted"/>
<keyword evidence="5 7" id="KW-1133">Transmembrane helix</keyword>
<sequence length="311" mass="33814">MFLLRIFRLVGILLAVSFATFSMVSLLPGDTVDSVLGANASQADRLQARHDLHLDQALPIRYGHWLADAVQGDLGRSYRTRQPVVEALGQRVGVTLELVLLSQFLALALAVPMAVLSAIRPGSWFDRLFNGAQLAMLATPGFLVALALFTVFSVKLGWFATAGFVPFSDSPFGNVKSLLLPSIALALEQVAMYSRVLRADLITTLDENYIWTARAKGLTNSQIVRRHALRPSSLGLVTLAGVTMGRMIGGTVLVEYIFALPGLGRFTIDAINNRDFIALQGAVVVLTVGFVVVNMFVDVLHRVLDPRIRIA</sequence>
<dbReference type="PANTHER" id="PTHR43163:SF6">
    <property type="entry name" value="DIPEPTIDE TRANSPORT SYSTEM PERMEASE PROTEIN DPPB-RELATED"/>
    <property type="match status" value="1"/>
</dbReference>
<organism evidence="9">
    <name type="scientific">freshwater metagenome</name>
    <dbReference type="NCBI Taxonomy" id="449393"/>
    <lineage>
        <taxon>unclassified sequences</taxon>
        <taxon>metagenomes</taxon>
        <taxon>ecological metagenomes</taxon>
    </lineage>
</organism>
<evidence type="ECO:0000256" key="2">
    <source>
        <dbReference type="ARBA" id="ARBA00022448"/>
    </source>
</evidence>
<evidence type="ECO:0000256" key="6">
    <source>
        <dbReference type="ARBA" id="ARBA00023136"/>
    </source>
</evidence>
<dbReference type="GO" id="GO:0005886">
    <property type="term" value="C:plasma membrane"/>
    <property type="evidence" value="ECO:0007669"/>
    <property type="project" value="UniProtKB-SubCell"/>
</dbReference>
<reference evidence="9" key="1">
    <citation type="submission" date="2020-05" db="EMBL/GenBank/DDBJ databases">
        <authorList>
            <person name="Chiriac C."/>
            <person name="Salcher M."/>
            <person name="Ghai R."/>
            <person name="Kavagutti S V."/>
        </authorList>
    </citation>
    <scope>NUCLEOTIDE SEQUENCE</scope>
</reference>
<evidence type="ECO:0000313" key="9">
    <source>
        <dbReference type="EMBL" id="CAB4864238.1"/>
    </source>
</evidence>
<dbReference type="GO" id="GO:0055085">
    <property type="term" value="P:transmembrane transport"/>
    <property type="evidence" value="ECO:0007669"/>
    <property type="project" value="InterPro"/>
</dbReference>
<dbReference type="PANTHER" id="PTHR43163">
    <property type="entry name" value="DIPEPTIDE TRANSPORT SYSTEM PERMEASE PROTEIN DPPB-RELATED"/>
    <property type="match status" value="1"/>
</dbReference>
<keyword evidence="2" id="KW-0813">Transport</keyword>
<dbReference type="Pfam" id="PF19300">
    <property type="entry name" value="BPD_transp_1_N"/>
    <property type="match status" value="1"/>
</dbReference>
<accession>A0A6J7D536</accession>
<evidence type="ECO:0000256" key="1">
    <source>
        <dbReference type="ARBA" id="ARBA00004651"/>
    </source>
</evidence>
<protein>
    <submittedName>
        <fullName evidence="9">Unannotated protein</fullName>
    </submittedName>
</protein>
<dbReference type="InterPro" id="IPR000515">
    <property type="entry name" value="MetI-like"/>
</dbReference>
<feature type="domain" description="ABC transmembrane type-1" evidence="8">
    <location>
        <begin position="92"/>
        <end position="301"/>
    </location>
</feature>
<feature type="transmembrane region" description="Helical" evidence="7">
    <location>
        <begin position="131"/>
        <end position="158"/>
    </location>
</feature>
<keyword evidence="4 7" id="KW-0812">Transmembrane</keyword>
<gene>
    <name evidence="9" type="ORF">UFOPK3376_00443</name>
</gene>
<evidence type="ECO:0000256" key="7">
    <source>
        <dbReference type="SAM" id="Phobius"/>
    </source>
</evidence>
<feature type="transmembrane region" description="Helical" evidence="7">
    <location>
        <begin position="234"/>
        <end position="257"/>
    </location>
</feature>
<name>A0A6J7D536_9ZZZZ</name>
<keyword evidence="6 7" id="KW-0472">Membrane</keyword>
<evidence type="ECO:0000256" key="5">
    <source>
        <dbReference type="ARBA" id="ARBA00022989"/>
    </source>
</evidence>
<evidence type="ECO:0000256" key="3">
    <source>
        <dbReference type="ARBA" id="ARBA00022475"/>
    </source>
</evidence>
<dbReference type="Pfam" id="PF00528">
    <property type="entry name" value="BPD_transp_1"/>
    <property type="match status" value="1"/>
</dbReference>
<dbReference type="Gene3D" id="1.10.3720.10">
    <property type="entry name" value="MetI-like"/>
    <property type="match status" value="1"/>
</dbReference>
<dbReference type="PROSITE" id="PS50928">
    <property type="entry name" value="ABC_TM1"/>
    <property type="match status" value="1"/>
</dbReference>
<dbReference type="InterPro" id="IPR045621">
    <property type="entry name" value="BPD_transp_1_N"/>
</dbReference>
<feature type="transmembrane region" description="Helical" evidence="7">
    <location>
        <begin position="98"/>
        <end position="119"/>
    </location>
</feature>
<dbReference type="AlphaFoldDB" id="A0A6J7D536"/>